<accession>A0ABD4DNY2</accession>
<sequence>MYKIKRRFFIKKCQSGCLMEMTINDNYSVIINNTKQYKIKLLKPYSIIKMLQNITPDLPGLTCLH</sequence>
<proteinExistence type="predicted"/>
<evidence type="ECO:0000313" key="1">
    <source>
        <dbReference type="EMBL" id="KUY20597.1"/>
    </source>
</evidence>
<comment type="caution">
    <text evidence="1">The sequence shown here is derived from an EMBL/GenBank/DDBJ whole genome shotgun (WGS) entry which is preliminary data.</text>
</comment>
<reference evidence="1 2" key="1">
    <citation type="submission" date="2015-11" db="EMBL/GenBank/DDBJ databases">
        <authorList>
            <person name="Nicholson A.C."/>
            <person name="Humrighouse B.W."/>
            <person name="Graziano J."/>
            <person name="Lasker B."/>
            <person name="Whitney A.M."/>
            <person name="Mcquiston J.R."/>
        </authorList>
    </citation>
    <scope>NUCLEOTIDE SEQUENCE [LARGE SCALE GENOMIC DNA]</scope>
    <source>
        <strain evidence="1 2">G4071</strain>
    </source>
</reference>
<dbReference type="Proteomes" id="UP000064412">
    <property type="component" value="Unassembled WGS sequence"/>
</dbReference>
<dbReference type="EMBL" id="LNOI01000001">
    <property type="protein sequence ID" value="KUY20597.1"/>
    <property type="molecule type" value="Genomic_DNA"/>
</dbReference>
<gene>
    <name evidence="1" type="ORF">ATB95_06735</name>
</gene>
<evidence type="ECO:0000313" key="2">
    <source>
        <dbReference type="Proteomes" id="UP000064412"/>
    </source>
</evidence>
<protein>
    <submittedName>
        <fullName evidence="1">Uncharacterized protein</fullName>
    </submittedName>
</protein>
<name>A0ABD4DNY2_ELIMR</name>
<dbReference type="AlphaFoldDB" id="A0ABD4DNY2"/>
<organism evidence="1 2">
    <name type="scientific">Elizabethkingia miricola</name>
    <name type="common">Chryseobacterium miricola</name>
    <dbReference type="NCBI Taxonomy" id="172045"/>
    <lineage>
        <taxon>Bacteria</taxon>
        <taxon>Pseudomonadati</taxon>
        <taxon>Bacteroidota</taxon>
        <taxon>Flavobacteriia</taxon>
        <taxon>Flavobacteriales</taxon>
        <taxon>Weeksellaceae</taxon>
        <taxon>Elizabethkingia</taxon>
    </lineage>
</organism>